<comment type="subcellular location">
    <subcellularLocation>
        <location evidence="1">Membrane</location>
        <topology evidence="1">Multi-pass membrane protein</topology>
    </subcellularLocation>
</comment>
<feature type="region of interest" description="Disordered" evidence="7">
    <location>
        <begin position="272"/>
        <end position="362"/>
    </location>
</feature>
<feature type="compositionally biased region" description="Low complexity" evidence="7">
    <location>
        <begin position="352"/>
        <end position="362"/>
    </location>
</feature>
<dbReference type="OrthoDB" id="1368at2759"/>
<dbReference type="Proteomes" id="UP000265515">
    <property type="component" value="Unassembled WGS sequence"/>
</dbReference>
<reference evidence="9 10" key="1">
    <citation type="journal article" date="2018" name="Cell">
        <title>The Chara Genome: Secondary Complexity and Implications for Plant Terrestrialization.</title>
        <authorList>
            <person name="Nishiyama T."/>
            <person name="Sakayama H."/>
            <person name="Vries J.D."/>
            <person name="Buschmann H."/>
            <person name="Saint-Marcoux D."/>
            <person name="Ullrich K.K."/>
            <person name="Haas F.B."/>
            <person name="Vanderstraeten L."/>
            <person name="Becker D."/>
            <person name="Lang D."/>
            <person name="Vosolsobe S."/>
            <person name="Rombauts S."/>
            <person name="Wilhelmsson P.K.I."/>
            <person name="Janitza P."/>
            <person name="Kern R."/>
            <person name="Heyl A."/>
            <person name="Rumpler F."/>
            <person name="Villalobos L.I.A.C."/>
            <person name="Clay J.M."/>
            <person name="Skokan R."/>
            <person name="Toyoda A."/>
            <person name="Suzuki Y."/>
            <person name="Kagoshima H."/>
            <person name="Schijlen E."/>
            <person name="Tajeshwar N."/>
            <person name="Catarino B."/>
            <person name="Hetherington A.J."/>
            <person name="Saltykova A."/>
            <person name="Bonnot C."/>
            <person name="Breuninger H."/>
            <person name="Symeonidi A."/>
            <person name="Radhakrishnan G.V."/>
            <person name="Van Nieuwerburgh F."/>
            <person name="Deforce D."/>
            <person name="Chang C."/>
            <person name="Karol K.G."/>
            <person name="Hedrich R."/>
            <person name="Ulvskov P."/>
            <person name="Glockner G."/>
            <person name="Delwiche C.F."/>
            <person name="Petrasek J."/>
            <person name="Van de Peer Y."/>
            <person name="Friml J."/>
            <person name="Beilby M."/>
            <person name="Dolan L."/>
            <person name="Kohara Y."/>
            <person name="Sugano S."/>
            <person name="Fujiyama A."/>
            <person name="Delaux P.-M."/>
            <person name="Quint M."/>
            <person name="TheiBen G."/>
            <person name="Hagemann M."/>
            <person name="Harholt J."/>
            <person name="Dunand C."/>
            <person name="Zachgo S."/>
            <person name="Langdale J."/>
            <person name="Maumus F."/>
            <person name="Straeten D.V.D."/>
            <person name="Gould S.B."/>
            <person name="Rensing S.A."/>
        </authorList>
    </citation>
    <scope>NUCLEOTIDE SEQUENCE [LARGE SCALE GENOMIC DNA]</scope>
    <source>
        <strain evidence="9 10">S276</strain>
    </source>
</reference>
<keyword evidence="6 8" id="KW-0472">Membrane</keyword>
<evidence type="ECO:0008006" key="11">
    <source>
        <dbReference type="Google" id="ProtNLM"/>
    </source>
</evidence>
<evidence type="ECO:0000313" key="9">
    <source>
        <dbReference type="EMBL" id="GBG88873.1"/>
    </source>
</evidence>
<dbReference type="Pfam" id="PF25539">
    <property type="entry name" value="Bestrophin_2"/>
    <property type="match status" value="1"/>
</dbReference>
<feature type="compositionally biased region" description="Acidic residues" evidence="7">
    <location>
        <begin position="310"/>
        <end position="319"/>
    </location>
</feature>
<evidence type="ECO:0000256" key="6">
    <source>
        <dbReference type="ARBA" id="ARBA00023136"/>
    </source>
</evidence>
<feature type="compositionally biased region" description="Basic and acidic residues" evidence="7">
    <location>
        <begin position="320"/>
        <end position="329"/>
    </location>
</feature>
<feature type="compositionally biased region" description="Basic and acidic residues" evidence="7">
    <location>
        <begin position="285"/>
        <end position="309"/>
    </location>
</feature>
<evidence type="ECO:0000256" key="7">
    <source>
        <dbReference type="SAM" id="MobiDB-lite"/>
    </source>
</evidence>
<protein>
    <recommendedName>
        <fullName evidence="11">Bestrophin homolog</fullName>
    </recommendedName>
</protein>
<dbReference type="Gramene" id="GBG88873">
    <property type="protein sequence ID" value="GBG88873"/>
    <property type="gene ID" value="CBR_g48485"/>
</dbReference>
<dbReference type="EMBL" id="BFEA01000699">
    <property type="protein sequence ID" value="GBG88873.1"/>
    <property type="molecule type" value="Genomic_DNA"/>
</dbReference>
<keyword evidence="5" id="KW-0406">Ion transport</keyword>
<keyword evidence="10" id="KW-1185">Reference proteome</keyword>
<keyword evidence="3 8" id="KW-0812">Transmembrane</keyword>
<comment type="caution">
    <text evidence="9">The sequence shown here is derived from an EMBL/GenBank/DDBJ whole genome shotgun (WGS) entry which is preliminary data.</text>
</comment>
<dbReference type="AlphaFoldDB" id="A0A388M331"/>
<name>A0A388M331_CHABU</name>
<gene>
    <name evidence="9" type="ORF">CBR_g48485</name>
</gene>
<evidence type="ECO:0000256" key="4">
    <source>
        <dbReference type="ARBA" id="ARBA00022989"/>
    </source>
</evidence>
<evidence type="ECO:0000313" key="10">
    <source>
        <dbReference type="Proteomes" id="UP000265515"/>
    </source>
</evidence>
<organism evidence="9 10">
    <name type="scientific">Chara braunii</name>
    <name type="common">Braun's stonewort</name>
    <dbReference type="NCBI Taxonomy" id="69332"/>
    <lineage>
        <taxon>Eukaryota</taxon>
        <taxon>Viridiplantae</taxon>
        <taxon>Streptophyta</taxon>
        <taxon>Charophyceae</taxon>
        <taxon>Charales</taxon>
        <taxon>Characeae</taxon>
        <taxon>Chara</taxon>
    </lineage>
</organism>
<dbReference type="PANTHER" id="PTHR33281">
    <property type="entry name" value="UPF0187 PROTEIN YNEE"/>
    <property type="match status" value="1"/>
</dbReference>
<evidence type="ECO:0000256" key="3">
    <source>
        <dbReference type="ARBA" id="ARBA00022692"/>
    </source>
</evidence>
<sequence length="362" mass="41004">MHALAMQKLRGDSDINNLSVGSLVDIPTPKPSPDPGDVEEWRKCFALRDYFSLFPTKRHLKAYHRIFSLPVLGGISPEEREVLSQTEDRVHCVYCWLHRSLVARRTEGGIKVDAPVVSRIYQVLSDGMLGFENSYKLANTPFPFPYAQGISVFIYVLAFPITPAVAVAWIDSLWMSGLAAFLMILGYDMLNEVARDLEEPFRYDPNELPVWLFHHRFNARLVTTLCKSLMPEVGITRHLDSGLIHKQVQDSRPAIMYSQVFEDCASNPLLHSKHDTGSLVSHSDGGTRKDEGGWEKDGGQEEEDRREVDLEGEEEEVVDEEKQEKERRAIPARWCCPIRSSQPHHPHPHRPSSPTATTSHAV</sequence>
<feature type="transmembrane region" description="Helical" evidence="8">
    <location>
        <begin position="146"/>
        <end position="166"/>
    </location>
</feature>
<dbReference type="InterPro" id="IPR044669">
    <property type="entry name" value="YneE/VCCN1/2-like"/>
</dbReference>
<keyword evidence="2" id="KW-0813">Transport</keyword>
<dbReference type="GO" id="GO:0005254">
    <property type="term" value="F:chloride channel activity"/>
    <property type="evidence" value="ECO:0007669"/>
    <property type="project" value="InterPro"/>
</dbReference>
<dbReference type="GO" id="GO:0016020">
    <property type="term" value="C:membrane"/>
    <property type="evidence" value="ECO:0007669"/>
    <property type="project" value="UniProtKB-SubCell"/>
</dbReference>
<accession>A0A388M331</accession>
<evidence type="ECO:0000256" key="5">
    <source>
        <dbReference type="ARBA" id="ARBA00023065"/>
    </source>
</evidence>
<proteinExistence type="predicted"/>
<dbReference type="PANTHER" id="PTHR33281:SF20">
    <property type="match status" value="1"/>
</dbReference>
<evidence type="ECO:0000256" key="1">
    <source>
        <dbReference type="ARBA" id="ARBA00004141"/>
    </source>
</evidence>
<keyword evidence="4 8" id="KW-1133">Transmembrane helix</keyword>
<evidence type="ECO:0000256" key="8">
    <source>
        <dbReference type="SAM" id="Phobius"/>
    </source>
</evidence>
<evidence type="ECO:0000256" key="2">
    <source>
        <dbReference type="ARBA" id="ARBA00022448"/>
    </source>
</evidence>